<dbReference type="AlphaFoldDB" id="A0A934WJW3"/>
<comment type="caution">
    <text evidence="2">The sequence shown here is derived from an EMBL/GenBank/DDBJ whole genome shotgun (WGS) entry which is preliminary data.</text>
</comment>
<dbReference type="RefSeq" id="WP_201158105.1">
    <property type="nucleotide sequence ID" value="NZ_NHSD01000299.1"/>
</dbReference>
<evidence type="ECO:0000313" key="3">
    <source>
        <dbReference type="Proteomes" id="UP000706333"/>
    </source>
</evidence>
<sequence>MPRVRFDRLKSEYRLIRACLDGEQAIRDAGQLYTPKPSAMQPDDYVAYLARGSFYDAPAATLRLMTGLALRKDPILHLPARLEPLRLRATVDKAPFQIMVEDIVREVLAMGRYGLLLDFPRAGNTALTTPHFVGFNAENIDEVETAYVDGMLEVVRVVLATDERHDGADVFLELALEDSIYQIRRFVRQGPSEKRVDIEEGIIPQVNGRALDFIPFLVVSHQGIRPSDVRPPFSGLCRVALSHFRNSCDREHAIFLTSAPTPWVSGSLTEDRIPRAIGAGALWVLPEGAQVGMLEFTGAGVSAMKELMEEKIEVMAQLGARMLTTTVNRNESIETATQRTRGELSLLHGTVVSVEAGINKLLRIAAEWVGAPPTEAHVEMSRDFIEATLNGRQIEGLVKLWQSGGISHRTLYENLQAGEVASPDRTFEQEREMIADEGGDMGATMLRLPVAS</sequence>
<feature type="domain" description="DUF4055" evidence="1">
    <location>
        <begin position="232"/>
        <end position="368"/>
    </location>
</feature>
<keyword evidence="3" id="KW-1185">Reference proteome</keyword>
<evidence type="ECO:0000313" key="2">
    <source>
        <dbReference type="EMBL" id="MBK5928352.1"/>
    </source>
</evidence>
<reference evidence="2" key="2">
    <citation type="journal article" date="2020" name="Microorganisms">
        <title>Osmotic Adaptation and Compatible Solute Biosynthesis of Phototrophic Bacteria as Revealed from Genome Analyses.</title>
        <authorList>
            <person name="Imhoff J.F."/>
            <person name="Rahn T."/>
            <person name="Kunzel S."/>
            <person name="Keller A."/>
            <person name="Neulinger S.C."/>
        </authorList>
    </citation>
    <scope>NUCLEOTIDE SEQUENCE</scope>
    <source>
        <strain evidence="2">LMG 28126</strain>
    </source>
</reference>
<dbReference type="Pfam" id="PF13264">
    <property type="entry name" value="DUF4055"/>
    <property type="match status" value="1"/>
</dbReference>
<protein>
    <recommendedName>
        <fullName evidence="1">DUF4055 domain-containing protein</fullName>
    </recommendedName>
</protein>
<gene>
    <name evidence="2" type="ORF">CCR87_13580</name>
</gene>
<dbReference type="Proteomes" id="UP000706333">
    <property type="component" value="Unassembled WGS sequence"/>
</dbReference>
<organism evidence="2 3">
    <name type="scientific">Rhodobaculum claviforme</name>
    <dbReference type="NCBI Taxonomy" id="1549854"/>
    <lineage>
        <taxon>Bacteria</taxon>
        <taxon>Pseudomonadati</taxon>
        <taxon>Pseudomonadota</taxon>
        <taxon>Alphaproteobacteria</taxon>
        <taxon>Rhodobacterales</taxon>
        <taxon>Paracoccaceae</taxon>
        <taxon>Rhodobaculum</taxon>
    </lineage>
</organism>
<reference evidence="2" key="1">
    <citation type="submission" date="2017-05" db="EMBL/GenBank/DDBJ databases">
        <authorList>
            <person name="Imhoff J.F."/>
            <person name="Rahn T."/>
            <person name="Kuenzel S."/>
            <person name="Neulinger S.C."/>
        </authorList>
    </citation>
    <scope>NUCLEOTIDE SEQUENCE</scope>
    <source>
        <strain evidence="2">LMG 28126</strain>
    </source>
</reference>
<dbReference type="InterPro" id="IPR025129">
    <property type="entry name" value="DUF4055"/>
</dbReference>
<proteinExistence type="predicted"/>
<accession>A0A934WJW3</accession>
<dbReference type="EMBL" id="NHSD01000299">
    <property type="protein sequence ID" value="MBK5928352.1"/>
    <property type="molecule type" value="Genomic_DNA"/>
</dbReference>
<name>A0A934WJW3_9RHOB</name>
<evidence type="ECO:0000259" key="1">
    <source>
        <dbReference type="Pfam" id="PF13264"/>
    </source>
</evidence>